<accession>A0AAQ3RGH1</accession>
<proteinExistence type="predicted"/>
<sequence>MLHVFLLFLVVLSLVLFRVRTRCRRVRRPITVTLTLFLTLTTLFRFISQLLRLVRRRRRHGFRNVLKTLPLRSDRGRRRRKHSPHKDETETHYSHSCHLHPQSMWAFRLPNQPSYGHTSIQKTNFLQFNDRCKLFELPPPSF</sequence>
<keyword evidence="2" id="KW-1133">Transmembrane helix</keyword>
<reference evidence="3 4" key="1">
    <citation type="journal article" date="2023" name="Life. Sci Alliance">
        <title>Evolutionary insights into 3D genome organization and epigenetic landscape of Vigna mungo.</title>
        <authorList>
            <person name="Junaid A."/>
            <person name="Singh B."/>
            <person name="Bhatia S."/>
        </authorList>
    </citation>
    <scope>NUCLEOTIDE SEQUENCE [LARGE SCALE GENOMIC DNA]</scope>
    <source>
        <strain evidence="3">Urdbean</strain>
    </source>
</reference>
<dbReference type="AlphaFoldDB" id="A0AAQ3RGH1"/>
<protein>
    <submittedName>
        <fullName evidence="3">Uncharacterized protein</fullName>
    </submittedName>
</protein>
<evidence type="ECO:0000256" key="1">
    <source>
        <dbReference type="SAM" id="MobiDB-lite"/>
    </source>
</evidence>
<dbReference type="EMBL" id="CP144690">
    <property type="protein sequence ID" value="WVY90820.1"/>
    <property type="molecule type" value="Genomic_DNA"/>
</dbReference>
<keyword evidence="4" id="KW-1185">Reference proteome</keyword>
<keyword evidence="2" id="KW-0812">Transmembrane</keyword>
<keyword evidence="2" id="KW-0472">Membrane</keyword>
<organism evidence="3 4">
    <name type="scientific">Vigna mungo</name>
    <name type="common">Black gram</name>
    <name type="synonym">Phaseolus mungo</name>
    <dbReference type="NCBI Taxonomy" id="3915"/>
    <lineage>
        <taxon>Eukaryota</taxon>
        <taxon>Viridiplantae</taxon>
        <taxon>Streptophyta</taxon>
        <taxon>Embryophyta</taxon>
        <taxon>Tracheophyta</taxon>
        <taxon>Spermatophyta</taxon>
        <taxon>Magnoliopsida</taxon>
        <taxon>eudicotyledons</taxon>
        <taxon>Gunneridae</taxon>
        <taxon>Pentapetalae</taxon>
        <taxon>rosids</taxon>
        <taxon>fabids</taxon>
        <taxon>Fabales</taxon>
        <taxon>Fabaceae</taxon>
        <taxon>Papilionoideae</taxon>
        <taxon>50 kb inversion clade</taxon>
        <taxon>NPAAA clade</taxon>
        <taxon>indigoferoid/millettioid clade</taxon>
        <taxon>Phaseoleae</taxon>
        <taxon>Vigna</taxon>
    </lineage>
</organism>
<dbReference type="Proteomes" id="UP001374535">
    <property type="component" value="Chromosome 11"/>
</dbReference>
<evidence type="ECO:0000313" key="3">
    <source>
        <dbReference type="EMBL" id="WVY90820.1"/>
    </source>
</evidence>
<feature type="region of interest" description="Disordered" evidence="1">
    <location>
        <begin position="73"/>
        <end position="94"/>
    </location>
</feature>
<feature type="compositionally biased region" description="Basic residues" evidence="1">
    <location>
        <begin position="75"/>
        <end position="84"/>
    </location>
</feature>
<gene>
    <name evidence="3" type="ORF">V8G54_036334</name>
</gene>
<feature type="transmembrane region" description="Helical" evidence="2">
    <location>
        <begin position="31"/>
        <end position="54"/>
    </location>
</feature>
<evidence type="ECO:0000256" key="2">
    <source>
        <dbReference type="SAM" id="Phobius"/>
    </source>
</evidence>
<name>A0AAQ3RGH1_VIGMU</name>
<evidence type="ECO:0000313" key="4">
    <source>
        <dbReference type="Proteomes" id="UP001374535"/>
    </source>
</evidence>